<proteinExistence type="predicted"/>
<dbReference type="InterPro" id="IPR009072">
    <property type="entry name" value="Histone-fold"/>
</dbReference>
<reference evidence="2" key="1">
    <citation type="submission" date="2025-08" db="UniProtKB">
        <authorList>
            <consortium name="Ensembl"/>
        </authorList>
    </citation>
    <scope>IDENTIFICATION</scope>
</reference>
<dbReference type="Ensembl" id="ENSLBET00000024073.1">
    <property type="protein sequence ID" value="ENSLBEP00000022886.1"/>
    <property type="gene ID" value="ENSLBEG00000017539.1"/>
</dbReference>
<feature type="compositionally biased region" description="Basic residues" evidence="1">
    <location>
        <begin position="14"/>
        <end position="37"/>
    </location>
</feature>
<keyword evidence="3" id="KW-1185">Reference proteome</keyword>
<dbReference type="GO" id="GO:0046982">
    <property type="term" value="F:protein heterodimerization activity"/>
    <property type="evidence" value="ECO:0007669"/>
    <property type="project" value="InterPro"/>
</dbReference>
<evidence type="ECO:0000313" key="3">
    <source>
        <dbReference type="Proteomes" id="UP000261660"/>
    </source>
</evidence>
<organism evidence="2 3">
    <name type="scientific">Labrus bergylta</name>
    <name type="common">ballan wrasse</name>
    <dbReference type="NCBI Taxonomy" id="56723"/>
    <lineage>
        <taxon>Eukaryota</taxon>
        <taxon>Metazoa</taxon>
        <taxon>Chordata</taxon>
        <taxon>Craniata</taxon>
        <taxon>Vertebrata</taxon>
        <taxon>Euteleostomi</taxon>
        <taxon>Actinopterygii</taxon>
        <taxon>Neopterygii</taxon>
        <taxon>Teleostei</taxon>
        <taxon>Neoteleostei</taxon>
        <taxon>Acanthomorphata</taxon>
        <taxon>Eupercaria</taxon>
        <taxon>Labriformes</taxon>
        <taxon>Labridae</taxon>
        <taxon>Labrus</taxon>
    </lineage>
</organism>
<dbReference type="SUPFAM" id="SSF47113">
    <property type="entry name" value="Histone-fold"/>
    <property type="match status" value="1"/>
</dbReference>
<dbReference type="AlphaFoldDB" id="A0A3Q3FQR0"/>
<accession>A0A3Q3FQR0</accession>
<name>A0A3Q3FQR0_9LABR</name>
<evidence type="ECO:0000256" key="1">
    <source>
        <dbReference type="SAM" id="MobiDB-lite"/>
    </source>
</evidence>
<protein>
    <recommendedName>
        <fullName evidence="4">Histone H2B</fullName>
    </recommendedName>
</protein>
<dbReference type="InParanoid" id="A0A3Q3FQR0"/>
<dbReference type="Gene3D" id="1.10.20.10">
    <property type="entry name" value="Histone, subunit A"/>
    <property type="match status" value="1"/>
</dbReference>
<dbReference type="Proteomes" id="UP000261660">
    <property type="component" value="Unplaced"/>
</dbReference>
<sequence length="138" mass="15243">MRSPLRNMPETVKAPKKGSKKAVSKATKTGKKRRKSRKESYAIYVYKAMGIMNSFVSDILSASPGSPPVWLNTTSAPPSPPGRSRPLSACCCPVSWLNTPCLRHQGCDQVHQLQVNPLITTLVMSNHYLHKLRLNGNN</sequence>
<evidence type="ECO:0008006" key="4">
    <source>
        <dbReference type="Google" id="ProtNLM"/>
    </source>
</evidence>
<evidence type="ECO:0000313" key="2">
    <source>
        <dbReference type="Ensembl" id="ENSLBEP00000022886.1"/>
    </source>
</evidence>
<reference evidence="2" key="2">
    <citation type="submission" date="2025-09" db="UniProtKB">
        <authorList>
            <consortium name="Ensembl"/>
        </authorList>
    </citation>
    <scope>IDENTIFICATION</scope>
</reference>
<feature type="region of interest" description="Disordered" evidence="1">
    <location>
        <begin position="1"/>
        <end position="38"/>
    </location>
</feature>